<dbReference type="InterPro" id="IPR029069">
    <property type="entry name" value="HotDog_dom_sf"/>
</dbReference>
<name>A0A432V9K8_9HYPH</name>
<dbReference type="Gene3D" id="3.10.129.10">
    <property type="entry name" value="Hotdog Thioesterase"/>
    <property type="match status" value="1"/>
</dbReference>
<reference evidence="1 2" key="1">
    <citation type="submission" date="2018-11" db="EMBL/GenBank/DDBJ databases">
        <title>Pseudaminobacter arsenicus sp. nov., an arsenic-resistant bacterium isolated from arsenic-rich aquifers.</title>
        <authorList>
            <person name="Mu Y."/>
        </authorList>
    </citation>
    <scope>NUCLEOTIDE SEQUENCE [LARGE SCALE GENOMIC DNA]</scope>
    <source>
        <strain evidence="1 2">CB3</strain>
    </source>
</reference>
<dbReference type="PANTHER" id="PTHR12475">
    <property type="match status" value="1"/>
</dbReference>
<keyword evidence="2" id="KW-1185">Reference proteome</keyword>
<dbReference type="OrthoDB" id="3727779at2"/>
<dbReference type="InterPro" id="IPR051490">
    <property type="entry name" value="THEM6_lcsJ_thioesterase"/>
</dbReference>
<dbReference type="RefSeq" id="WP_128624375.1">
    <property type="nucleotide sequence ID" value="NZ_ML133508.1"/>
</dbReference>
<evidence type="ECO:0000313" key="1">
    <source>
        <dbReference type="EMBL" id="RUM98872.1"/>
    </source>
</evidence>
<dbReference type="Proteomes" id="UP000281647">
    <property type="component" value="Unassembled WGS sequence"/>
</dbReference>
<accession>A0A432V9K8</accession>
<gene>
    <name evidence="1" type="ORF">EET67_04300</name>
</gene>
<organism evidence="1 2">
    <name type="scientific">Borborobacter arsenicus</name>
    <dbReference type="NCBI Taxonomy" id="1851146"/>
    <lineage>
        <taxon>Bacteria</taxon>
        <taxon>Pseudomonadati</taxon>
        <taxon>Pseudomonadota</taxon>
        <taxon>Alphaproteobacteria</taxon>
        <taxon>Hyphomicrobiales</taxon>
        <taxon>Phyllobacteriaceae</taxon>
        <taxon>Borborobacter</taxon>
    </lineage>
</organism>
<dbReference type="PANTHER" id="PTHR12475:SF4">
    <property type="entry name" value="PROTEIN THEM6"/>
    <property type="match status" value="1"/>
</dbReference>
<dbReference type="CDD" id="cd00586">
    <property type="entry name" value="4HBT"/>
    <property type="match status" value="1"/>
</dbReference>
<comment type="caution">
    <text evidence="1">The sequence shown here is derived from an EMBL/GenBank/DDBJ whole genome shotgun (WGS) entry which is preliminary data.</text>
</comment>
<protein>
    <submittedName>
        <fullName evidence="1">Thioesterase</fullName>
    </submittedName>
</protein>
<evidence type="ECO:0000313" key="2">
    <source>
        <dbReference type="Proteomes" id="UP000281647"/>
    </source>
</evidence>
<sequence>MYVWARLARMALTTKSRGRFEMGDKGRLAFRCLPTDIDINYHLNNARYMMLADVGRIDLFLRAGLIASARRNGWAPMLGGLQIVFVREIRLWRRFEVVSTIETWEGTQVIGRHEFVLVNGETAAVILTTAGIYDRRRRRFVQIEELFAALGYNASPRAPTEAERAFMASHVGLRANAKSGDGREVSS</sequence>
<dbReference type="AlphaFoldDB" id="A0A432V9K8"/>
<dbReference type="EMBL" id="RKST01000003">
    <property type="protein sequence ID" value="RUM98872.1"/>
    <property type="molecule type" value="Genomic_DNA"/>
</dbReference>
<proteinExistence type="predicted"/>
<dbReference type="Pfam" id="PF13279">
    <property type="entry name" value="4HBT_2"/>
    <property type="match status" value="1"/>
</dbReference>
<dbReference type="SUPFAM" id="SSF54637">
    <property type="entry name" value="Thioesterase/thiol ester dehydrase-isomerase"/>
    <property type="match status" value="1"/>
</dbReference>